<dbReference type="RefSeq" id="WP_007006395.1">
    <property type="nucleotide sequence ID" value="NZ_GG771056.1"/>
</dbReference>
<dbReference type="HOGENOM" id="CLU_2066514_0_0_5"/>
<feature type="non-terminal residue" evidence="1">
    <location>
        <position position="1"/>
    </location>
</feature>
<proteinExistence type="predicted"/>
<dbReference type="SUPFAM" id="SSF48452">
    <property type="entry name" value="TPR-like"/>
    <property type="match status" value="1"/>
</dbReference>
<evidence type="ECO:0008006" key="3">
    <source>
        <dbReference type="Google" id="ProtNLM"/>
    </source>
</evidence>
<dbReference type="Gene3D" id="1.25.40.10">
    <property type="entry name" value="Tetratricopeptide repeat domain"/>
    <property type="match status" value="1"/>
</dbReference>
<dbReference type="InterPro" id="IPR011990">
    <property type="entry name" value="TPR-like_helical_dom_sf"/>
</dbReference>
<evidence type="ECO:0000313" key="1">
    <source>
        <dbReference type="EMBL" id="EFH09207.1"/>
    </source>
</evidence>
<dbReference type="EMBL" id="ADVL01000895">
    <property type="protein sequence ID" value="EFH09207.1"/>
    <property type="molecule type" value="Genomic_DNA"/>
</dbReference>
<accession>D5RU13</accession>
<dbReference type="Pfam" id="PF13432">
    <property type="entry name" value="TPR_16"/>
    <property type="match status" value="1"/>
</dbReference>
<dbReference type="OrthoDB" id="7281831at2"/>
<name>D5RU13_9PROT</name>
<gene>
    <name evidence="1" type="ORF">HMPREF0731_4575</name>
</gene>
<protein>
    <recommendedName>
        <fullName evidence="3">Tetratricopeptide repeat protein</fullName>
    </recommendedName>
</protein>
<dbReference type="AlphaFoldDB" id="D5RU13"/>
<reference evidence="1 2" key="1">
    <citation type="submission" date="2010-04" db="EMBL/GenBank/DDBJ databases">
        <authorList>
            <person name="Qin X."/>
            <person name="Bachman B."/>
            <person name="Battles P."/>
            <person name="Bell A."/>
            <person name="Bess C."/>
            <person name="Bickham C."/>
            <person name="Chaboub L."/>
            <person name="Chen D."/>
            <person name="Coyle M."/>
            <person name="Deiros D.R."/>
            <person name="Dinh H."/>
            <person name="Forbes L."/>
            <person name="Fowler G."/>
            <person name="Francisco L."/>
            <person name="Fu Q."/>
            <person name="Gubbala S."/>
            <person name="Hale W."/>
            <person name="Han Y."/>
            <person name="Hemphill L."/>
            <person name="Highlander S.K."/>
            <person name="Hirani K."/>
            <person name="Hogues M."/>
            <person name="Jackson L."/>
            <person name="Jakkamsetti A."/>
            <person name="Javaid M."/>
            <person name="Jiang H."/>
            <person name="Korchina V."/>
            <person name="Kovar C."/>
            <person name="Lara F."/>
            <person name="Lee S."/>
            <person name="Mata R."/>
            <person name="Mathew T."/>
            <person name="Moen C."/>
            <person name="Morales K."/>
            <person name="Munidasa M."/>
            <person name="Nazareth L."/>
            <person name="Ngo R."/>
            <person name="Nguyen L."/>
            <person name="Okwuonu G."/>
            <person name="Ongeri F."/>
            <person name="Patil S."/>
            <person name="Petrosino J."/>
            <person name="Pham C."/>
            <person name="Pham P."/>
            <person name="Pu L.-L."/>
            <person name="Puazo M."/>
            <person name="Raj R."/>
            <person name="Reid J."/>
            <person name="Rouhana J."/>
            <person name="Saada N."/>
            <person name="Shang Y."/>
            <person name="Simmons D."/>
            <person name="Thornton R."/>
            <person name="Warren J."/>
            <person name="Weissenberger G."/>
            <person name="Zhang J."/>
            <person name="Zhang L."/>
            <person name="Zhou C."/>
            <person name="Zhu D."/>
            <person name="Muzny D."/>
            <person name="Worley K."/>
            <person name="Gibbs R."/>
        </authorList>
    </citation>
    <scope>NUCLEOTIDE SEQUENCE [LARGE SCALE GENOMIC DNA]</scope>
    <source>
        <strain evidence="1 2">ATCC 49957</strain>
    </source>
</reference>
<keyword evidence="2" id="KW-1185">Reference proteome</keyword>
<evidence type="ECO:0000313" key="2">
    <source>
        <dbReference type="Proteomes" id="UP000005324"/>
    </source>
</evidence>
<dbReference type="Proteomes" id="UP000005324">
    <property type="component" value="Unassembled WGS sequence"/>
</dbReference>
<comment type="caution">
    <text evidence="1">The sequence shown here is derived from an EMBL/GenBank/DDBJ whole genome shotgun (WGS) entry which is preliminary data.</text>
</comment>
<sequence length="119" mass="12758">DGQAALARRDYAAAEAAAREVIAARNTARAQDAQLLLGDALLGKRDFQNAALAYDDAYRRNRSASRAPEAMLGLANSFLGFGAKREACATLDDLRSEFPRLSGNLATRATDARQRGGCR</sequence>
<organism evidence="1 2">
    <name type="scientific">Pseudoroseomonas cervicalis ATCC 49957</name>
    <dbReference type="NCBI Taxonomy" id="525371"/>
    <lineage>
        <taxon>Bacteria</taxon>
        <taxon>Pseudomonadati</taxon>
        <taxon>Pseudomonadota</taxon>
        <taxon>Alphaproteobacteria</taxon>
        <taxon>Acetobacterales</taxon>
        <taxon>Roseomonadaceae</taxon>
        <taxon>Roseomonas</taxon>
    </lineage>
</organism>